<dbReference type="AlphaFoldDB" id="A0A6A3BH86"/>
<dbReference type="EMBL" id="VEPZ02000867">
    <property type="protein sequence ID" value="KAE8714808.1"/>
    <property type="molecule type" value="Genomic_DNA"/>
</dbReference>
<protein>
    <submittedName>
        <fullName evidence="1">Uncharacterized protein</fullName>
    </submittedName>
</protein>
<dbReference type="PANTHER" id="PTHR45959:SF73">
    <property type="entry name" value="TRANSCRIPTION FACTOR BHLH25"/>
    <property type="match status" value="1"/>
</dbReference>
<evidence type="ECO:0000313" key="2">
    <source>
        <dbReference type="Proteomes" id="UP000436088"/>
    </source>
</evidence>
<gene>
    <name evidence="1" type="ORF">F3Y22_tig00110187pilonHSYRG00065</name>
</gene>
<accession>A0A6A3BH86</accession>
<keyword evidence="2" id="KW-1185">Reference proteome</keyword>
<dbReference type="InterPro" id="IPR052610">
    <property type="entry name" value="bHLH_transcription_regulator"/>
</dbReference>
<reference evidence="1" key="1">
    <citation type="submission" date="2019-09" db="EMBL/GenBank/DDBJ databases">
        <title>Draft genome information of white flower Hibiscus syriacus.</title>
        <authorList>
            <person name="Kim Y.-M."/>
        </authorList>
    </citation>
    <scope>NUCLEOTIDE SEQUENCE [LARGE SCALE GENOMIC DNA]</scope>
    <source>
        <strain evidence="1">YM2019G1</strain>
    </source>
</reference>
<evidence type="ECO:0000313" key="1">
    <source>
        <dbReference type="EMBL" id="KAE8714808.1"/>
    </source>
</evidence>
<name>A0A6A3BH86_HIBSY</name>
<dbReference type="PANTHER" id="PTHR45959">
    <property type="entry name" value="BHLH TRANSCRIPTION FACTOR"/>
    <property type="match status" value="1"/>
</dbReference>
<organism evidence="1 2">
    <name type="scientific">Hibiscus syriacus</name>
    <name type="common">Rose of Sharon</name>
    <dbReference type="NCBI Taxonomy" id="106335"/>
    <lineage>
        <taxon>Eukaryota</taxon>
        <taxon>Viridiplantae</taxon>
        <taxon>Streptophyta</taxon>
        <taxon>Embryophyta</taxon>
        <taxon>Tracheophyta</taxon>
        <taxon>Spermatophyta</taxon>
        <taxon>Magnoliopsida</taxon>
        <taxon>eudicotyledons</taxon>
        <taxon>Gunneridae</taxon>
        <taxon>Pentapetalae</taxon>
        <taxon>rosids</taxon>
        <taxon>malvids</taxon>
        <taxon>Malvales</taxon>
        <taxon>Malvaceae</taxon>
        <taxon>Malvoideae</taxon>
        <taxon>Hibiscus</taxon>
    </lineage>
</organism>
<comment type="caution">
    <text evidence="1">The sequence shown here is derived from an EMBL/GenBank/DDBJ whole genome shotgun (WGS) entry which is preliminary data.</text>
</comment>
<dbReference type="Proteomes" id="UP000436088">
    <property type="component" value="Unassembled WGS sequence"/>
</dbReference>
<proteinExistence type="predicted"/>
<sequence length="61" mass="6804">MTNCIPLNEVEKLHLSVLNTNVLPFGQATLDITIVAQMEAEFSMTVKDLVKCLQLALLKFI</sequence>